<dbReference type="Proteomes" id="UP000225277">
    <property type="component" value="Unassembled WGS sequence"/>
</dbReference>
<accession>A0A2D3VDK8</accession>
<dbReference type="EMBL" id="FJUY01000015">
    <property type="protein sequence ID" value="CZT23142.1"/>
    <property type="molecule type" value="Genomic_DNA"/>
</dbReference>
<dbReference type="RefSeq" id="XP_023629866.1">
    <property type="nucleotide sequence ID" value="XM_023774098.1"/>
</dbReference>
<gene>
    <name evidence="1" type="ORF">RCC_08852</name>
</gene>
<evidence type="ECO:0000313" key="1">
    <source>
        <dbReference type="EMBL" id="CZT23142.1"/>
    </source>
</evidence>
<name>A0A2D3VDK8_9PEZI</name>
<sequence length="161" mass="19076">MAALYNIPTLTYLPTRHEFLQVAAFYKRVHAHRQRYTHVDFDQPFETYLRSLRQNTQVDQELLIEAKKAEEAADFLFRKEWMGMVFVVTAPHWHSTQLETGWINKSKFDPASLVKISRGLDFCAVHDAWYEIVLRLNLEWFEQIEKGVECRCTVLDVVRRA</sequence>
<protein>
    <submittedName>
        <fullName evidence="1">Uncharacterized protein</fullName>
    </submittedName>
</protein>
<organism evidence="1 2">
    <name type="scientific">Ramularia collo-cygni</name>
    <dbReference type="NCBI Taxonomy" id="112498"/>
    <lineage>
        <taxon>Eukaryota</taxon>
        <taxon>Fungi</taxon>
        <taxon>Dikarya</taxon>
        <taxon>Ascomycota</taxon>
        <taxon>Pezizomycotina</taxon>
        <taxon>Dothideomycetes</taxon>
        <taxon>Dothideomycetidae</taxon>
        <taxon>Mycosphaerellales</taxon>
        <taxon>Mycosphaerellaceae</taxon>
        <taxon>Ramularia</taxon>
    </lineage>
</organism>
<reference evidence="1 2" key="1">
    <citation type="submission" date="2016-03" db="EMBL/GenBank/DDBJ databases">
        <authorList>
            <person name="Ploux O."/>
        </authorList>
    </citation>
    <scope>NUCLEOTIDE SEQUENCE [LARGE SCALE GENOMIC DNA]</scope>
    <source>
        <strain evidence="1 2">URUG2</strain>
    </source>
</reference>
<evidence type="ECO:0000313" key="2">
    <source>
        <dbReference type="Proteomes" id="UP000225277"/>
    </source>
</evidence>
<dbReference type="AlphaFoldDB" id="A0A2D3VDK8"/>
<proteinExistence type="predicted"/>
<keyword evidence="2" id="KW-1185">Reference proteome</keyword>
<dbReference type="GeneID" id="35603932"/>